<keyword evidence="3" id="KW-0560">Oxidoreductase</keyword>
<dbReference type="GO" id="GO:0016491">
    <property type="term" value="F:oxidoreductase activity"/>
    <property type="evidence" value="ECO:0007669"/>
    <property type="project" value="UniProtKB-KW"/>
</dbReference>
<name>A0A381XIW8_9ZZZZ</name>
<evidence type="ECO:0000256" key="4">
    <source>
        <dbReference type="ARBA" id="ARBA00023004"/>
    </source>
</evidence>
<organism evidence="6">
    <name type="scientific">marine metagenome</name>
    <dbReference type="NCBI Taxonomy" id="408172"/>
    <lineage>
        <taxon>unclassified sequences</taxon>
        <taxon>metagenomes</taxon>
        <taxon>ecological metagenomes</taxon>
    </lineage>
</organism>
<dbReference type="PANTHER" id="PTHR10209:SF881">
    <property type="entry name" value="FI07970P-RELATED"/>
    <property type="match status" value="1"/>
</dbReference>
<proteinExistence type="inferred from homology"/>
<dbReference type="InterPro" id="IPR026992">
    <property type="entry name" value="DIOX_N"/>
</dbReference>
<evidence type="ECO:0000256" key="3">
    <source>
        <dbReference type="ARBA" id="ARBA00023002"/>
    </source>
</evidence>
<dbReference type="InterPro" id="IPR005123">
    <property type="entry name" value="Oxoglu/Fe-dep_dioxygenase_dom"/>
</dbReference>
<dbReference type="EMBL" id="UINC01015349">
    <property type="protein sequence ID" value="SVA64705.1"/>
    <property type="molecule type" value="Genomic_DNA"/>
</dbReference>
<protein>
    <recommendedName>
        <fullName evidence="5">Fe2OG dioxygenase domain-containing protein</fullName>
    </recommendedName>
</protein>
<dbReference type="PRINTS" id="PR00682">
    <property type="entry name" value="IPNSYNTHASE"/>
</dbReference>
<reference evidence="6" key="1">
    <citation type="submission" date="2018-05" db="EMBL/GenBank/DDBJ databases">
        <authorList>
            <person name="Lanie J.A."/>
            <person name="Ng W.-L."/>
            <person name="Kazmierczak K.M."/>
            <person name="Andrzejewski T.M."/>
            <person name="Davidsen T.M."/>
            <person name="Wayne K.J."/>
            <person name="Tettelin H."/>
            <person name="Glass J.I."/>
            <person name="Rusch D."/>
            <person name="Podicherti R."/>
            <person name="Tsui H.-C.T."/>
            <person name="Winkler M.E."/>
        </authorList>
    </citation>
    <scope>NUCLEOTIDE SEQUENCE</scope>
</reference>
<dbReference type="Gene3D" id="2.60.120.330">
    <property type="entry name" value="B-lactam Antibiotic, Isopenicillin N Synthase, Chain"/>
    <property type="match status" value="1"/>
</dbReference>
<evidence type="ECO:0000259" key="5">
    <source>
        <dbReference type="PROSITE" id="PS51471"/>
    </source>
</evidence>
<dbReference type="AlphaFoldDB" id="A0A381XIW8"/>
<accession>A0A381XIW8</accession>
<dbReference type="InterPro" id="IPR027443">
    <property type="entry name" value="IPNS-like_sf"/>
</dbReference>
<dbReference type="Pfam" id="PF03171">
    <property type="entry name" value="2OG-FeII_Oxy"/>
    <property type="match status" value="1"/>
</dbReference>
<evidence type="ECO:0000313" key="6">
    <source>
        <dbReference type="EMBL" id="SVA64705.1"/>
    </source>
</evidence>
<dbReference type="GO" id="GO:0046872">
    <property type="term" value="F:metal ion binding"/>
    <property type="evidence" value="ECO:0007669"/>
    <property type="project" value="UniProtKB-KW"/>
</dbReference>
<keyword evidence="2" id="KW-0479">Metal-binding</keyword>
<feature type="domain" description="Fe2OG dioxygenase" evidence="5">
    <location>
        <begin position="187"/>
        <end position="287"/>
    </location>
</feature>
<dbReference type="SUPFAM" id="SSF51197">
    <property type="entry name" value="Clavaminate synthase-like"/>
    <property type="match status" value="1"/>
</dbReference>
<keyword evidence="4" id="KW-0408">Iron</keyword>
<sequence>MKLETTTHTNHSEIPIIDIGPFLNGAPQAVEETAYRLRWVQEEIGFYYLINHGISANLIQNALEQVKLFHNLPIEKKLDLKVDDKSTGYVPIRSTVYVSSNVNKNTKKDLNANFRIVRERTIDHPSITAGRRFTGPNKWPDPSILPDFKDVMLEYYNAMEALGHSLLPLYAIALDLSPDYFDDLFTDPTWLTRNVHYPPEKPEDNQFGISPHTDHGFITLIPISEVPGLEVKSQDSGWMSATYVKHALIVNSGDFMTKWTNGRFIATPHRVLAPPQDRYISAFFYNPNWNVISEPLPSCVGSDNPPKFQATKFLDHLCNYVDRNYTKSSGGQMADNAFS</sequence>
<dbReference type="PANTHER" id="PTHR10209">
    <property type="entry name" value="OXIDOREDUCTASE, 2OG-FE II OXYGENASE FAMILY PROTEIN"/>
    <property type="match status" value="1"/>
</dbReference>
<dbReference type="InterPro" id="IPR044861">
    <property type="entry name" value="IPNS-like_FE2OG_OXY"/>
</dbReference>
<evidence type="ECO:0000256" key="1">
    <source>
        <dbReference type="ARBA" id="ARBA00008056"/>
    </source>
</evidence>
<comment type="similarity">
    <text evidence="1">Belongs to the iron/ascorbate-dependent oxidoreductase family.</text>
</comment>
<evidence type="ECO:0000256" key="2">
    <source>
        <dbReference type="ARBA" id="ARBA00022723"/>
    </source>
</evidence>
<dbReference type="PROSITE" id="PS51471">
    <property type="entry name" value="FE2OG_OXY"/>
    <property type="match status" value="1"/>
</dbReference>
<dbReference type="Pfam" id="PF14226">
    <property type="entry name" value="DIOX_N"/>
    <property type="match status" value="1"/>
</dbReference>
<gene>
    <name evidence="6" type="ORF">METZ01_LOCUS117559</name>
</gene>